<dbReference type="RefSeq" id="WP_088484422.1">
    <property type="nucleotide sequence ID" value="NZ_NISI01000006.1"/>
</dbReference>
<evidence type="ECO:0000256" key="1">
    <source>
        <dbReference type="ARBA" id="ARBA00022737"/>
    </source>
</evidence>
<keyword evidence="1" id="KW-0677">Repeat</keyword>
<dbReference type="Gene3D" id="1.25.40.20">
    <property type="entry name" value="Ankyrin repeat-containing domain"/>
    <property type="match status" value="1"/>
</dbReference>
<comment type="caution">
    <text evidence="4">The sequence shown here is derived from an EMBL/GenBank/DDBJ whole genome shotgun (WGS) entry which is preliminary data.</text>
</comment>
<keyword evidence="5" id="KW-1185">Reference proteome</keyword>
<dbReference type="PANTHER" id="PTHR24171:SF9">
    <property type="entry name" value="ANKYRIN REPEAT DOMAIN-CONTAINING PROTEIN 39"/>
    <property type="match status" value="1"/>
</dbReference>
<dbReference type="SUPFAM" id="SSF48403">
    <property type="entry name" value="Ankyrin repeat"/>
    <property type="match status" value="1"/>
</dbReference>
<reference evidence="4 5" key="1">
    <citation type="journal article" date="2007" name="Int. J. Syst. Evol. Microbiol.">
        <title>Description of Pelomonas aquatica sp. nov. and Pelomonas puraquae sp. nov., isolated from industrial and haemodialysis water.</title>
        <authorList>
            <person name="Gomila M."/>
            <person name="Bowien B."/>
            <person name="Falsen E."/>
            <person name="Moore E.R."/>
            <person name="Lalucat J."/>
        </authorList>
    </citation>
    <scope>NUCLEOTIDE SEQUENCE [LARGE SCALE GENOMIC DNA]</scope>
    <source>
        <strain evidence="4 5">CCUG 52769</strain>
    </source>
</reference>
<name>A0A254N6A8_9BURK</name>
<accession>A0A254N6A8</accession>
<dbReference type="SMART" id="SM00248">
    <property type="entry name" value="ANK"/>
    <property type="match status" value="2"/>
</dbReference>
<feature type="repeat" description="ANK" evidence="3">
    <location>
        <begin position="40"/>
        <end position="72"/>
    </location>
</feature>
<sequence>MKLSPSEIAEIQQRYSYLTNYDEDRAPDSPIDPLTYVDSNRDSLLHIAVQNNDLRTVALLLRAEAPVNEPGDLGNTPLHYASSKEMVDLLIGAGAATDVKNEFGKLSLDR</sequence>
<evidence type="ECO:0000256" key="2">
    <source>
        <dbReference type="ARBA" id="ARBA00023043"/>
    </source>
</evidence>
<dbReference type="PROSITE" id="PS50088">
    <property type="entry name" value="ANK_REPEAT"/>
    <property type="match status" value="1"/>
</dbReference>
<protein>
    <submittedName>
        <fullName evidence="4">Uncharacterized protein</fullName>
    </submittedName>
</protein>
<dbReference type="EMBL" id="NISI01000006">
    <property type="protein sequence ID" value="OWR03270.1"/>
    <property type="molecule type" value="Genomic_DNA"/>
</dbReference>
<dbReference type="Proteomes" id="UP000197446">
    <property type="component" value="Unassembled WGS sequence"/>
</dbReference>
<dbReference type="OrthoDB" id="7543342at2"/>
<proteinExistence type="predicted"/>
<evidence type="ECO:0000313" key="4">
    <source>
        <dbReference type="EMBL" id="OWR03270.1"/>
    </source>
</evidence>
<evidence type="ECO:0000256" key="3">
    <source>
        <dbReference type="PROSITE-ProRule" id="PRU00023"/>
    </source>
</evidence>
<dbReference type="PANTHER" id="PTHR24171">
    <property type="entry name" value="ANKYRIN REPEAT DOMAIN-CONTAINING PROTEIN 39-RELATED"/>
    <property type="match status" value="1"/>
</dbReference>
<dbReference type="InterPro" id="IPR036770">
    <property type="entry name" value="Ankyrin_rpt-contain_sf"/>
</dbReference>
<gene>
    <name evidence="4" type="ORF">CDO81_17080</name>
</gene>
<organism evidence="4 5">
    <name type="scientific">Roseateles puraquae</name>
    <dbReference type="NCBI Taxonomy" id="431059"/>
    <lineage>
        <taxon>Bacteria</taxon>
        <taxon>Pseudomonadati</taxon>
        <taxon>Pseudomonadota</taxon>
        <taxon>Betaproteobacteria</taxon>
        <taxon>Burkholderiales</taxon>
        <taxon>Sphaerotilaceae</taxon>
        <taxon>Roseateles</taxon>
    </lineage>
</organism>
<dbReference type="InterPro" id="IPR002110">
    <property type="entry name" value="Ankyrin_rpt"/>
</dbReference>
<dbReference type="Pfam" id="PF12796">
    <property type="entry name" value="Ank_2"/>
    <property type="match status" value="1"/>
</dbReference>
<dbReference type="AlphaFoldDB" id="A0A254N6A8"/>
<keyword evidence="2 3" id="KW-0040">ANK repeat</keyword>
<evidence type="ECO:0000313" key="5">
    <source>
        <dbReference type="Proteomes" id="UP000197446"/>
    </source>
</evidence>